<dbReference type="GO" id="GO:0046464">
    <property type="term" value="P:acylglycerol catabolic process"/>
    <property type="evidence" value="ECO:0007669"/>
    <property type="project" value="TreeGrafter"/>
</dbReference>
<proteinExistence type="predicted"/>
<dbReference type="EMBL" id="CP050177">
    <property type="protein sequence ID" value="QIQ01495.1"/>
    <property type="molecule type" value="Genomic_DNA"/>
</dbReference>
<dbReference type="Pfam" id="PF12697">
    <property type="entry name" value="Abhydrolase_6"/>
    <property type="match status" value="1"/>
</dbReference>
<feature type="domain" description="AB hydrolase-1" evidence="1">
    <location>
        <begin position="4"/>
        <end position="219"/>
    </location>
</feature>
<name>A0A6G9GTF1_9ACTN</name>
<dbReference type="SUPFAM" id="SSF53474">
    <property type="entry name" value="alpha/beta-Hydrolases"/>
    <property type="match status" value="1"/>
</dbReference>
<accession>A0A6G9GTF1</accession>
<dbReference type="PANTHER" id="PTHR43798">
    <property type="entry name" value="MONOACYLGLYCEROL LIPASE"/>
    <property type="match status" value="1"/>
</dbReference>
<sequence length="227" mass="23621">MTSSAACWWRVADEMAAAGWVVTAPDLRGHGDAPRTVRYDIAGFAADVLDLTPPSPDGAPRPWDLVVGHSLGGVVATAAAGTEPGWAARLLLVDPVITVATDLAAEVTAELDASQEALSAANPLWHPEDAFLKAQAARQTTPHVVESFFRHNVPWSYEETLAATACPVTVLAADPDRGPTFTAAEGLRLAAAKADFTWSTVPGAGHSVHRDNPEAVVAAALAGQAPH</sequence>
<evidence type="ECO:0000313" key="2">
    <source>
        <dbReference type="EMBL" id="QIQ01495.1"/>
    </source>
</evidence>
<keyword evidence="3" id="KW-1185">Reference proteome</keyword>
<protein>
    <submittedName>
        <fullName evidence="2">Alpha/beta hydrolase</fullName>
    </submittedName>
</protein>
<dbReference type="KEGG" id="slia:HA039_03555"/>
<dbReference type="GO" id="GO:0047372">
    <property type="term" value="F:monoacylglycerol lipase activity"/>
    <property type="evidence" value="ECO:0007669"/>
    <property type="project" value="TreeGrafter"/>
</dbReference>
<keyword evidence="2" id="KW-0378">Hydrolase</keyword>
<dbReference type="InterPro" id="IPR000073">
    <property type="entry name" value="AB_hydrolase_1"/>
</dbReference>
<organism evidence="2 3">
    <name type="scientific">Streptomyces liangshanensis</name>
    <dbReference type="NCBI Taxonomy" id="2717324"/>
    <lineage>
        <taxon>Bacteria</taxon>
        <taxon>Bacillati</taxon>
        <taxon>Actinomycetota</taxon>
        <taxon>Actinomycetes</taxon>
        <taxon>Kitasatosporales</taxon>
        <taxon>Streptomycetaceae</taxon>
        <taxon>Streptomyces</taxon>
    </lineage>
</organism>
<evidence type="ECO:0000313" key="3">
    <source>
        <dbReference type="Proteomes" id="UP000501179"/>
    </source>
</evidence>
<dbReference type="AlphaFoldDB" id="A0A6G9GTF1"/>
<evidence type="ECO:0000259" key="1">
    <source>
        <dbReference type="Pfam" id="PF12697"/>
    </source>
</evidence>
<dbReference type="GO" id="GO:0016020">
    <property type="term" value="C:membrane"/>
    <property type="evidence" value="ECO:0007669"/>
    <property type="project" value="TreeGrafter"/>
</dbReference>
<dbReference type="Proteomes" id="UP000501179">
    <property type="component" value="Chromosome"/>
</dbReference>
<dbReference type="PANTHER" id="PTHR43798:SF33">
    <property type="entry name" value="HYDROLASE, PUTATIVE (AFU_ORTHOLOGUE AFUA_2G14860)-RELATED"/>
    <property type="match status" value="1"/>
</dbReference>
<dbReference type="InterPro" id="IPR029058">
    <property type="entry name" value="AB_hydrolase_fold"/>
</dbReference>
<reference evidence="2 3" key="1">
    <citation type="submission" date="2020-03" db="EMBL/GenBank/DDBJ databases">
        <title>A novel species.</title>
        <authorList>
            <person name="Gao J."/>
        </authorList>
    </citation>
    <scope>NUCLEOTIDE SEQUENCE [LARGE SCALE GENOMIC DNA]</scope>
    <source>
        <strain evidence="2 3">QMT-12</strain>
    </source>
</reference>
<dbReference type="Gene3D" id="3.40.50.1820">
    <property type="entry name" value="alpha/beta hydrolase"/>
    <property type="match status" value="1"/>
</dbReference>
<gene>
    <name evidence="2" type="ORF">HA039_03555</name>
</gene>
<dbReference type="InterPro" id="IPR050266">
    <property type="entry name" value="AB_hydrolase_sf"/>
</dbReference>